<dbReference type="AlphaFoldDB" id="A0AB39BMU9"/>
<reference evidence="1" key="1">
    <citation type="submission" date="2024-07" db="EMBL/GenBank/DDBJ databases">
        <title>Identification and characteristics of an arsenic-resistant bacterial isolate, which belongs to a novel species.</title>
        <authorList>
            <person name="Juszczyk A."/>
            <person name="Kowalczyk A."/>
            <person name="Was K."/>
            <person name="Kosowicz W."/>
            <person name="Budzyn A."/>
            <person name="Latowski D."/>
        </authorList>
    </citation>
    <scope>NUCLEOTIDE SEQUENCE</scope>
    <source>
        <strain evidence="1">As8PL</strain>
        <plasmid evidence="1">unnamed</plasmid>
    </source>
</reference>
<proteinExistence type="predicted"/>
<gene>
    <name evidence="1" type="ORF">AB3N04_01205</name>
</gene>
<evidence type="ECO:0008006" key="2">
    <source>
        <dbReference type="Google" id="ProtNLM"/>
    </source>
</evidence>
<sequence>MKNTPQLKLDNKDLEELKRLFADTRTRYEIAKSHFEYCEAEMLLEDLKVIKKQYKKLKQQVYIRDGEIDFFSRSISENDAAIVIY</sequence>
<accession>A0AB39BMU9</accession>
<name>A0AB39BMU9_9BACI</name>
<dbReference type="EMBL" id="CP162550">
    <property type="protein sequence ID" value="XDI35128.1"/>
    <property type="molecule type" value="Genomic_DNA"/>
</dbReference>
<geneLocation type="plasmid" evidence="1">
    <name>unnamed</name>
</geneLocation>
<protein>
    <recommendedName>
        <fullName evidence="2">Control of competence regulator ComK, YlbF/YmcA</fullName>
    </recommendedName>
</protein>
<keyword evidence="1" id="KW-0614">Plasmid</keyword>
<organism evidence="1">
    <name type="scientific">Alkalihalophilus sp. As8PL</name>
    <dbReference type="NCBI Taxonomy" id="3237103"/>
    <lineage>
        <taxon>Bacteria</taxon>
        <taxon>Bacillati</taxon>
        <taxon>Bacillota</taxon>
        <taxon>Bacilli</taxon>
        <taxon>Bacillales</taxon>
        <taxon>Bacillaceae</taxon>
        <taxon>Alkalihalophilus</taxon>
    </lineage>
</organism>
<evidence type="ECO:0000313" key="1">
    <source>
        <dbReference type="EMBL" id="XDI35128.1"/>
    </source>
</evidence>
<dbReference type="RefSeq" id="WP_368502745.1">
    <property type="nucleotide sequence ID" value="NZ_CP162550.1"/>
</dbReference>